<feature type="region of interest" description="Disordered" evidence="2">
    <location>
        <begin position="209"/>
        <end position="252"/>
    </location>
</feature>
<evidence type="ECO:0000256" key="1">
    <source>
        <dbReference type="ARBA" id="ARBA00010893"/>
    </source>
</evidence>
<evidence type="ECO:0000313" key="5">
    <source>
        <dbReference type="Proteomes" id="UP001316803"/>
    </source>
</evidence>
<comment type="caution">
    <text evidence="4">The sequence shown here is derived from an EMBL/GenBank/DDBJ whole genome shotgun (WGS) entry which is preliminary data.</text>
</comment>
<evidence type="ECO:0000259" key="3">
    <source>
        <dbReference type="PROSITE" id="PS50249"/>
    </source>
</evidence>
<dbReference type="GO" id="GO:0008237">
    <property type="term" value="F:metallopeptidase activity"/>
    <property type="evidence" value="ECO:0007669"/>
    <property type="project" value="InterPro"/>
</dbReference>
<dbReference type="PROSITE" id="PS50249">
    <property type="entry name" value="MPN"/>
    <property type="match status" value="1"/>
</dbReference>
<gene>
    <name evidence="4" type="ORF">OHC33_005267</name>
</gene>
<evidence type="ECO:0000313" key="4">
    <source>
        <dbReference type="EMBL" id="KAK5953995.1"/>
    </source>
</evidence>
<comment type="similarity">
    <text evidence="1">Belongs to the peptidase M67A family. CSN6 subfamily.</text>
</comment>
<feature type="domain" description="MPN" evidence="3">
    <location>
        <begin position="17"/>
        <end position="158"/>
    </location>
</feature>
<dbReference type="Proteomes" id="UP001316803">
    <property type="component" value="Unassembled WGS sequence"/>
</dbReference>
<dbReference type="Gene3D" id="3.40.140.10">
    <property type="entry name" value="Cytidine Deaminase, domain 2"/>
    <property type="match status" value="1"/>
</dbReference>
<dbReference type="PANTHER" id="PTHR10540:SF8">
    <property type="entry name" value="COP9 SIGNALOSOME COMPLEX SUBUNIT 6"/>
    <property type="match status" value="1"/>
</dbReference>
<organism evidence="4 5">
    <name type="scientific">Knufia fluminis</name>
    <dbReference type="NCBI Taxonomy" id="191047"/>
    <lineage>
        <taxon>Eukaryota</taxon>
        <taxon>Fungi</taxon>
        <taxon>Dikarya</taxon>
        <taxon>Ascomycota</taxon>
        <taxon>Pezizomycotina</taxon>
        <taxon>Eurotiomycetes</taxon>
        <taxon>Chaetothyriomycetidae</taxon>
        <taxon>Chaetothyriales</taxon>
        <taxon>Trichomeriaceae</taxon>
        <taxon>Knufia</taxon>
    </lineage>
</organism>
<dbReference type="InterPro" id="IPR037518">
    <property type="entry name" value="MPN"/>
</dbReference>
<dbReference type="InterPro" id="IPR000555">
    <property type="entry name" value="JAMM/MPN+_dom"/>
</dbReference>
<dbReference type="AlphaFoldDB" id="A0AAN8EH79"/>
<reference evidence="4 5" key="1">
    <citation type="submission" date="2022-12" db="EMBL/GenBank/DDBJ databases">
        <title>Genomic features and morphological characterization of a novel Knufia sp. strain isolated from spacecraft assembly facility.</title>
        <authorList>
            <person name="Teixeira M."/>
            <person name="Chander A.M."/>
            <person name="Stajich J.E."/>
            <person name="Venkateswaran K."/>
        </authorList>
    </citation>
    <scope>NUCLEOTIDE SEQUENCE [LARGE SCALE GENOMIC DNA]</scope>
    <source>
        <strain evidence="4 5">FJI-L2-BK-P2</strain>
    </source>
</reference>
<proteinExistence type="inferred from homology"/>
<name>A0AAN8EH79_9EURO</name>
<feature type="compositionally biased region" description="Low complexity" evidence="2">
    <location>
        <begin position="209"/>
        <end position="226"/>
    </location>
</feature>
<sequence>MATSVVAAQASDSGQRVLLHPLVLLTASDLIVRHQLRQLGGPIVGILLGQQQGTQITAEHAFPAKLDNGLLDQTDDWTNKRIAQYKEVHQNPVLEVVGWFTLCPESGPLPEHAALHKQLVSLHAENGIMLAIHAAEFKTMDGTKGKVPVSVYESIPEAEGSAPENAMQVDGKEAAGLQFRPVPFVVETDETEMIAINYVAKGAGSAAAVSQTSQSTSTKAQEASQSGTKTRPADQKEAPAQTGPSLTLEEEDQIAGMTTRLNSVKMLQERLQLMSKLVGSSPPSYLSDQSITLSPTAPSPDHLAQLRNIQALLSRLSLLTPAGHGESEALRQAGQAQSNDVSITSILSMLGQDIQELSELGRKFATVEQAKSSRNKNKGGFNQGGFGAMDDFNSRSSRLDIDSELMM</sequence>
<dbReference type="GO" id="GO:0008180">
    <property type="term" value="C:COP9 signalosome"/>
    <property type="evidence" value="ECO:0007669"/>
    <property type="project" value="TreeGrafter"/>
</dbReference>
<protein>
    <recommendedName>
        <fullName evidence="3">MPN domain-containing protein</fullName>
    </recommendedName>
</protein>
<accession>A0AAN8EH79</accession>
<dbReference type="Pfam" id="PF01398">
    <property type="entry name" value="JAB"/>
    <property type="match status" value="1"/>
</dbReference>
<keyword evidence="5" id="KW-1185">Reference proteome</keyword>
<dbReference type="PANTHER" id="PTHR10540">
    <property type="entry name" value="EUKARYOTIC TRANSLATION INITIATION FACTOR 3 SUBUNIT F-RELATED"/>
    <property type="match status" value="1"/>
</dbReference>
<feature type="region of interest" description="Disordered" evidence="2">
    <location>
        <begin position="370"/>
        <end position="393"/>
    </location>
</feature>
<evidence type="ECO:0000256" key="2">
    <source>
        <dbReference type="SAM" id="MobiDB-lite"/>
    </source>
</evidence>
<dbReference type="EMBL" id="JAKLMC020000010">
    <property type="protein sequence ID" value="KAK5953995.1"/>
    <property type="molecule type" value="Genomic_DNA"/>
</dbReference>